<protein>
    <submittedName>
        <fullName evidence="5">MarR family transcriptional regulator TamR</fullName>
    </submittedName>
</protein>
<dbReference type="PRINTS" id="PR00598">
    <property type="entry name" value="HTHMARR"/>
</dbReference>
<feature type="domain" description="HTH marR-type" evidence="4">
    <location>
        <begin position="26"/>
        <end position="161"/>
    </location>
</feature>
<evidence type="ECO:0000259" key="4">
    <source>
        <dbReference type="PROSITE" id="PS50995"/>
    </source>
</evidence>
<organism evidence="5 6">
    <name type="scientific">Saccharothrix mutabilis subsp. mutabilis</name>
    <dbReference type="NCBI Taxonomy" id="66855"/>
    <lineage>
        <taxon>Bacteria</taxon>
        <taxon>Bacillati</taxon>
        <taxon>Actinomycetota</taxon>
        <taxon>Actinomycetes</taxon>
        <taxon>Pseudonocardiales</taxon>
        <taxon>Pseudonocardiaceae</taxon>
        <taxon>Saccharothrix</taxon>
    </lineage>
</organism>
<accession>A0ABN0UJ92</accession>
<name>A0ABN0UJ92_9PSEU</name>
<dbReference type="InterPro" id="IPR023187">
    <property type="entry name" value="Tscrpt_reg_MarR-type_CS"/>
</dbReference>
<keyword evidence="3" id="KW-0804">Transcription</keyword>
<dbReference type="InterPro" id="IPR036390">
    <property type="entry name" value="WH_DNA-bd_sf"/>
</dbReference>
<dbReference type="PROSITE" id="PS50995">
    <property type="entry name" value="HTH_MARR_2"/>
    <property type="match status" value="1"/>
</dbReference>
<evidence type="ECO:0000313" key="6">
    <source>
        <dbReference type="Proteomes" id="UP001500416"/>
    </source>
</evidence>
<evidence type="ECO:0000313" key="5">
    <source>
        <dbReference type="EMBL" id="GAA0252433.1"/>
    </source>
</evidence>
<dbReference type="PANTHER" id="PTHR42756">
    <property type="entry name" value="TRANSCRIPTIONAL REGULATOR, MARR"/>
    <property type="match status" value="1"/>
</dbReference>
<proteinExistence type="predicted"/>
<keyword evidence="6" id="KW-1185">Reference proteome</keyword>
<comment type="caution">
    <text evidence="5">The sequence shown here is derived from an EMBL/GenBank/DDBJ whole genome shotgun (WGS) entry which is preliminary data.</text>
</comment>
<dbReference type="Pfam" id="PF12802">
    <property type="entry name" value="MarR_2"/>
    <property type="match status" value="1"/>
</dbReference>
<dbReference type="EMBL" id="BAAABU010000020">
    <property type="protein sequence ID" value="GAA0252433.1"/>
    <property type="molecule type" value="Genomic_DNA"/>
</dbReference>
<dbReference type="RefSeq" id="WP_343937425.1">
    <property type="nucleotide sequence ID" value="NZ_BAAABU010000020.1"/>
</dbReference>
<dbReference type="PANTHER" id="PTHR42756:SF1">
    <property type="entry name" value="TRANSCRIPTIONAL REPRESSOR OF EMRAB OPERON"/>
    <property type="match status" value="1"/>
</dbReference>
<evidence type="ECO:0000256" key="1">
    <source>
        <dbReference type="ARBA" id="ARBA00023015"/>
    </source>
</evidence>
<dbReference type="Proteomes" id="UP001500416">
    <property type="component" value="Unassembled WGS sequence"/>
</dbReference>
<dbReference type="InterPro" id="IPR000835">
    <property type="entry name" value="HTH_MarR-typ"/>
</dbReference>
<sequence>MGSERDAVDELTAQWARERPDVDVSPMGVVGRVSRLSRVFERRLKDYFATHGLEPWEFDVLASLRRAGAPYELTAGALLKSAMVTSGAITNRIDRLEAKGLVRRGQSPDDRRSVRVRLTDEGLKVVDDVLVGHLANEETLLAPLSPVERDLLVNLLRMLLVEHGDTSLG</sequence>
<dbReference type="PROSITE" id="PS01117">
    <property type="entry name" value="HTH_MARR_1"/>
    <property type="match status" value="1"/>
</dbReference>
<evidence type="ECO:0000256" key="3">
    <source>
        <dbReference type="ARBA" id="ARBA00023163"/>
    </source>
</evidence>
<keyword evidence="1" id="KW-0805">Transcription regulation</keyword>
<gene>
    <name evidence="5" type="primary">tamR</name>
    <name evidence="5" type="ORF">GCM10010492_61210</name>
</gene>
<dbReference type="InterPro" id="IPR036388">
    <property type="entry name" value="WH-like_DNA-bd_sf"/>
</dbReference>
<keyword evidence="2" id="KW-0238">DNA-binding</keyword>
<dbReference type="SMART" id="SM00347">
    <property type="entry name" value="HTH_MARR"/>
    <property type="match status" value="1"/>
</dbReference>
<dbReference type="SUPFAM" id="SSF46785">
    <property type="entry name" value="Winged helix' DNA-binding domain"/>
    <property type="match status" value="1"/>
</dbReference>
<reference evidence="6" key="1">
    <citation type="journal article" date="2019" name="Int. J. Syst. Evol. Microbiol.">
        <title>The Global Catalogue of Microorganisms (GCM) 10K type strain sequencing project: providing services to taxonomists for standard genome sequencing and annotation.</title>
        <authorList>
            <consortium name="The Broad Institute Genomics Platform"/>
            <consortium name="The Broad Institute Genome Sequencing Center for Infectious Disease"/>
            <person name="Wu L."/>
            <person name="Ma J."/>
        </authorList>
    </citation>
    <scope>NUCLEOTIDE SEQUENCE [LARGE SCALE GENOMIC DNA]</scope>
    <source>
        <strain evidence="6">JCM 3380</strain>
    </source>
</reference>
<evidence type="ECO:0000256" key="2">
    <source>
        <dbReference type="ARBA" id="ARBA00023125"/>
    </source>
</evidence>
<dbReference type="Gene3D" id="1.10.10.10">
    <property type="entry name" value="Winged helix-like DNA-binding domain superfamily/Winged helix DNA-binding domain"/>
    <property type="match status" value="1"/>
</dbReference>